<dbReference type="HOGENOM" id="CLU_2577485_0_0_1"/>
<accession>G7K1X0</accession>
<reference evidence="1 4" key="1">
    <citation type="journal article" date="2011" name="Nature">
        <title>The Medicago genome provides insight into the evolution of rhizobial symbioses.</title>
        <authorList>
            <person name="Young N.D."/>
            <person name="Debelle F."/>
            <person name="Oldroyd G.E."/>
            <person name="Geurts R."/>
            <person name="Cannon S.B."/>
            <person name="Udvardi M.K."/>
            <person name="Benedito V.A."/>
            <person name="Mayer K.F."/>
            <person name="Gouzy J."/>
            <person name="Schoof H."/>
            <person name="Van de Peer Y."/>
            <person name="Proost S."/>
            <person name="Cook D.R."/>
            <person name="Meyers B.C."/>
            <person name="Spannagl M."/>
            <person name="Cheung F."/>
            <person name="De Mita S."/>
            <person name="Krishnakumar V."/>
            <person name="Gundlach H."/>
            <person name="Zhou S."/>
            <person name="Mudge J."/>
            <person name="Bharti A.K."/>
            <person name="Murray J.D."/>
            <person name="Naoumkina M.A."/>
            <person name="Rosen B."/>
            <person name="Silverstein K.A."/>
            <person name="Tang H."/>
            <person name="Rombauts S."/>
            <person name="Zhao P.X."/>
            <person name="Zhou P."/>
            <person name="Barbe V."/>
            <person name="Bardou P."/>
            <person name="Bechner M."/>
            <person name="Bellec A."/>
            <person name="Berger A."/>
            <person name="Berges H."/>
            <person name="Bidwell S."/>
            <person name="Bisseling T."/>
            <person name="Choisne N."/>
            <person name="Couloux A."/>
            <person name="Denny R."/>
            <person name="Deshpande S."/>
            <person name="Dai X."/>
            <person name="Doyle J.J."/>
            <person name="Dudez A.M."/>
            <person name="Farmer A.D."/>
            <person name="Fouteau S."/>
            <person name="Franken C."/>
            <person name="Gibelin C."/>
            <person name="Gish J."/>
            <person name="Goldstein S."/>
            <person name="Gonzalez A.J."/>
            <person name="Green P.J."/>
            <person name="Hallab A."/>
            <person name="Hartog M."/>
            <person name="Hua A."/>
            <person name="Humphray S.J."/>
            <person name="Jeong D.H."/>
            <person name="Jing Y."/>
            <person name="Jocker A."/>
            <person name="Kenton S.M."/>
            <person name="Kim D.J."/>
            <person name="Klee K."/>
            <person name="Lai H."/>
            <person name="Lang C."/>
            <person name="Lin S."/>
            <person name="Macmil S.L."/>
            <person name="Magdelenat G."/>
            <person name="Matthews L."/>
            <person name="McCorrison J."/>
            <person name="Monaghan E.L."/>
            <person name="Mun J.H."/>
            <person name="Najar F.Z."/>
            <person name="Nicholson C."/>
            <person name="Noirot C."/>
            <person name="O'Bleness M."/>
            <person name="Paule C.R."/>
            <person name="Poulain J."/>
            <person name="Prion F."/>
            <person name="Qin B."/>
            <person name="Qu C."/>
            <person name="Retzel E.F."/>
            <person name="Riddle C."/>
            <person name="Sallet E."/>
            <person name="Samain S."/>
            <person name="Samson N."/>
            <person name="Sanders I."/>
            <person name="Saurat O."/>
            <person name="Scarpelli C."/>
            <person name="Schiex T."/>
            <person name="Segurens B."/>
            <person name="Severin A.J."/>
            <person name="Sherrier D.J."/>
            <person name="Shi R."/>
            <person name="Sims S."/>
            <person name="Singer S.R."/>
            <person name="Sinharoy S."/>
            <person name="Sterck L."/>
            <person name="Viollet A."/>
            <person name="Wang B.B."/>
            <person name="Wang K."/>
            <person name="Wang M."/>
            <person name="Wang X."/>
            <person name="Warfsmann J."/>
            <person name="Weissenbach J."/>
            <person name="White D.D."/>
            <person name="White J.D."/>
            <person name="Wiley G.B."/>
            <person name="Wincker P."/>
            <person name="Xing Y."/>
            <person name="Yang L."/>
            <person name="Yao Z."/>
            <person name="Ying F."/>
            <person name="Zhai J."/>
            <person name="Zhou L."/>
            <person name="Zuber A."/>
            <person name="Denarie J."/>
            <person name="Dixon R.A."/>
            <person name="May G.D."/>
            <person name="Schwartz D.C."/>
            <person name="Rogers J."/>
            <person name="Quetier F."/>
            <person name="Town C.D."/>
            <person name="Roe B.A."/>
        </authorList>
    </citation>
    <scope>NUCLEOTIDE SEQUENCE [LARGE SCALE GENOMIC DNA]</scope>
    <source>
        <strain evidence="1">A17</strain>
        <strain evidence="3 4">cv. Jemalong A17</strain>
    </source>
</reference>
<reference evidence="1 4" key="2">
    <citation type="journal article" date="2014" name="BMC Genomics">
        <title>An improved genome release (version Mt4.0) for the model legume Medicago truncatula.</title>
        <authorList>
            <person name="Tang H."/>
            <person name="Krishnakumar V."/>
            <person name="Bidwell S."/>
            <person name="Rosen B."/>
            <person name="Chan A."/>
            <person name="Zhou S."/>
            <person name="Gentzbittel L."/>
            <person name="Childs K.L."/>
            <person name="Yandell M."/>
            <person name="Gundlach H."/>
            <person name="Mayer K.F."/>
            <person name="Schwartz D.C."/>
            <person name="Town C.D."/>
        </authorList>
    </citation>
    <scope>GENOME REANNOTATION</scope>
    <source>
        <strain evidence="3 4">cv. Jemalong A17</strain>
    </source>
</reference>
<dbReference type="EMBL" id="CM001221">
    <property type="protein sequence ID" value="AES99318.1"/>
    <property type="molecule type" value="Genomic_DNA"/>
</dbReference>
<gene>
    <name evidence="1" type="ordered locus">MTR_5g079230</name>
    <name evidence="2" type="ORF">MtrunA17_Chr5g0434921</name>
</gene>
<reference evidence="3" key="3">
    <citation type="submission" date="2015-04" db="UniProtKB">
        <authorList>
            <consortium name="EnsemblPlants"/>
        </authorList>
    </citation>
    <scope>IDENTIFICATION</scope>
    <source>
        <strain evidence="3">cv. Jemalong A17</strain>
    </source>
</reference>
<dbReference type="EnsemblPlants" id="AES99318">
    <property type="protein sequence ID" value="AES99318"/>
    <property type="gene ID" value="MTR_5g079230"/>
</dbReference>
<dbReference type="Gramene" id="rna32412">
    <property type="protein sequence ID" value="RHN56942.1"/>
    <property type="gene ID" value="gene32412"/>
</dbReference>
<evidence type="ECO:0000313" key="1">
    <source>
        <dbReference type="EMBL" id="AES99318.1"/>
    </source>
</evidence>
<dbReference type="AlphaFoldDB" id="G7K1X0"/>
<protein>
    <submittedName>
        <fullName evidence="1">Trithorax-like protein, putative</fullName>
    </submittedName>
</protein>
<keyword evidence="4" id="KW-1185">Reference proteome</keyword>
<name>G7K1X0_MEDTR</name>
<reference evidence="2" key="4">
    <citation type="journal article" date="2018" name="Nat. Plants">
        <title>Whole-genome landscape of Medicago truncatula symbiotic genes.</title>
        <authorList>
            <person name="Pecrix Y."/>
            <person name="Gamas P."/>
            <person name="Carrere S."/>
        </authorList>
    </citation>
    <scope>NUCLEOTIDE SEQUENCE</scope>
    <source>
        <tissue evidence="2">Leaves</tissue>
    </source>
</reference>
<evidence type="ECO:0000313" key="3">
    <source>
        <dbReference type="EnsemblPlants" id="AES99318"/>
    </source>
</evidence>
<dbReference type="Proteomes" id="UP000265566">
    <property type="component" value="Chromosome 5"/>
</dbReference>
<sequence>MSKMTLFSVEDFPKPLLLFVYTRRQRKRSSIEVDCERTTLKRRRIGSNIELEGFGIDLNLIGKIDDGPGLRKCRNQIGNFF</sequence>
<proteinExistence type="predicted"/>
<evidence type="ECO:0000313" key="4">
    <source>
        <dbReference type="Proteomes" id="UP000002051"/>
    </source>
</evidence>
<dbReference type="EMBL" id="PSQE01000005">
    <property type="protein sequence ID" value="RHN56942.1"/>
    <property type="molecule type" value="Genomic_DNA"/>
</dbReference>
<evidence type="ECO:0000313" key="2">
    <source>
        <dbReference type="EMBL" id="RHN56942.1"/>
    </source>
</evidence>
<dbReference type="Proteomes" id="UP000002051">
    <property type="component" value="Chromosome 5"/>
</dbReference>
<dbReference type="PaxDb" id="3880-AES99318"/>
<organism evidence="1 4">
    <name type="scientific">Medicago truncatula</name>
    <name type="common">Barrel medic</name>
    <name type="synonym">Medicago tribuloides</name>
    <dbReference type="NCBI Taxonomy" id="3880"/>
    <lineage>
        <taxon>Eukaryota</taxon>
        <taxon>Viridiplantae</taxon>
        <taxon>Streptophyta</taxon>
        <taxon>Embryophyta</taxon>
        <taxon>Tracheophyta</taxon>
        <taxon>Spermatophyta</taxon>
        <taxon>Magnoliopsida</taxon>
        <taxon>eudicotyledons</taxon>
        <taxon>Gunneridae</taxon>
        <taxon>Pentapetalae</taxon>
        <taxon>rosids</taxon>
        <taxon>fabids</taxon>
        <taxon>Fabales</taxon>
        <taxon>Fabaceae</taxon>
        <taxon>Papilionoideae</taxon>
        <taxon>50 kb inversion clade</taxon>
        <taxon>NPAAA clade</taxon>
        <taxon>Hologalegina</taxon>
        <taxon>IRL clade</taxon>
        <taxon>Trifolieae</taxon>
        <taxon>Medicago</taxon>
    </lineage>
</organism>